<dbReference type="EMBL" id="LN679223">
    <property type="protein sequence ID" value="CEL53431.1"/>
    <property type="molecule type" value="Genomic_DNA"/>
</dbReference>
<name>A0A0B7F5S8_THACB</name>
<protein>
    <submittedName>
        <fullName evidence="2">Uncharacterized protein</fullName>
    </submittedName>
</protein>
<evidence type="ECO:0000313" key="2">
    <source>
        <dbReference type="EMBL" id="CEL53431.1"/>
    </source>
</evidence>
<proteinExistence type="predicted"/>
<accession>A0A0B7F5S8</accession>
<evidence type="ECO:0000313" key="3">
    <source>
        <dbReference type="Proteomes" id="UP000059188"/>
    </source>
</evidence>
<evidence type="ECO:0000256" key="1">
    <source>
        <dbReference type="SAM" id="MobiDB-lite"/>
    </source>
</evidence>
<gene>
    <name evidence="2" type="ORF">RSOLAG1IB_11363</name>
</gene>
<organism evidence="2 3">
    <name type="scientific">Thanatephorus cucumeris (strain AG1-IB / isolate 7/3/14)</name>
    <name type="common">Lettuce bottom rot fungus</name>
    <name type="synonym">Rhizoctonia solani</name>
    <dbReference type="NCBI Taxonomy" id="1108050"/>
    <lineage>
        <taxon>Eukaryota</taxon>
        <taxon>Fungi</taxon>
        <taxon>Dikarya</taxon>
        <taxon>Basidiomycota</taxon>
        <taxon>Agaricomycotina</taxon>
        <taxon>Agaricomycetes</taxon>
        <taxon>Cantharellales</taxon>
        <taxon>Ceratobasidiaceae</taxon>
        <taxon>Rhizoctonia</taxon>
        <taxon>Rhizoctonia solani AG-1</taxon>
    </lineage>
</organism>
<reference evidence="2 3" key="1">
    <citation type="submission" date="2014-11" db="EMBL/GenBank/DDBJ databases">
        <authorList>
            <person name="Wibberg Daniel"/>
        </authorList>
    </citation>
    <scope>NUCLEOTIDE SEQUENCE [LARGE SCALE GENOMIC DNA]</scope>
    <source>
        <strain evidence="2">Rhizoctonia solani AG1-IB 7/3/14</strain>
    </source>
</reference>
<dbReference type="Proteomes" id="UP000059188">
    <property type="component" value="Unassembled WGS sequence"/>
</dbReference>
<sequence length="137" mass="15541">MEAWYGKKGDEGRDSRDERASRGNSLRNFVRFSTPRTSERRSETHSRSIKRARPNDPNGSDDDESVPSETETKIANIGNDEIKRPLKNVLSENERLKKKTVKQAWSGYEAQAPKTYIVSCRFSPLILDPGSDLAEAR</sequence>
<feature type="region of interest" description="Disordered" evidence="1">
    <location>
        <begin position="1"/>
        <end position="80"/>
    </location>
</feature>
<feature type="compositionally biased region" description="Basic and acidic residues" evidence="1">
    <location>
        <begin position="1"/>
        <end position="21"/>
    </location>
</feature>
<dbReference type="AlphaFoldDB" id="A0A0B7F5S8"/>
<keyword evidence="3" id="KW-1185">Reference proteome</keyword>
<feature type="compositionally biased region" description="Basic and acidic residues" evidence="1">
    <location>
        <begin position="37"/>
        <end position="46"/>
    </location>
</feature>